<evidence type="ECO:0000313" key="3">
    <source>
        <dbReference type="Proteomes" id="UP000198736"/>
    </source>
</evidence>
<protein>
    <submittedName>
        <fullName evidence="2">Uncharacterized protein</fullName>
    </submittedName>
</protein>
<gene>
    <name evidence="2" type="ORF">COMA2_150009</name>
</gene>
<reference evidence="3" key="1">
    <citation type="submission" date="2015-10" db="EMBL/GenBank/DDBJ databases">
        <authorList>
            <person name="Luecker S."/>
            <person name="Luecker S."/>
        </authorList>
    </citation>
    <scope>NUCLEOTIDE SEQUENCE [LARGE SCALE GENOMIC DNA]</scope>
</reference>
<dbReference type="Proteomes" id="UP000198736">
    <property type="component" value="Unassembled WGS sequence"/>
</dbReference>
<dbReference type="STRING" id="1742973.COMA2_150009"/>
<name>A0A0S4L893_9BACT</name>
<dbReference type="AlphaFoldDB" id="A0A0S4L893"/>
<keyword evidence="3" id="KW-1185">Reference proteome</keyword>
<evidence type="ECO:0000256" key="1">
    <source>
        <dbReference type="SAM" id="MobiDB-lite"/>
    </source>
</evidence>
<organism evidence="2 3">
    <name type="scientific">Candidatus Nitrospira nitrificans</name>
    <dbReference type="NCBI Taxonomy" id="1742973"/>
    <lineage>
        <taxon>Bacteria</taxon>
        <taxon>Pseudomonadati</taxon>
        <taxon>Nitrospirota</taxon>
        <taxon>Nitrospiria</taxon>
        <taxon>Nitrospirales</taxon>
        <taxon>Nitrospiraceae</taxon>
        <taxon>Nitrospira</taxon>
    </lineage>
</organism>
<dbReference type="EMBL" id="CZPZ01000007">
    <property type="protein sequence ID" value="CUS33911.1"/>
    <property type="molecule type" value="Genomic_DNA"/>
</dbReference>
<sequence length="66" mass="7350">MEKAPAFTQELRDQPNCTPINPGPRHWDIFSRLCRTGGIKGQQTDKDITARDHHAMSRLFGGSVAS</sequence>
<proteinExistence type="predicted"/>
<feature type="region of interest" description="Disordered" evidence="1">
    <location>
        <begin position="1"/>
        <end position="23"/>
    </location>
</feature>
<evidence type="ECO:0000313" key="2">
    <source>
        <dbReference type="EMBL" id="CUS33911.1"/>
    </source>
</evidence>
<accession>A0A0S4L893</accession>